<evidence type="ECO:0000313" key="1">
    <source>
        <dbReference type="EMBL" id="PPK72658.1"/>
    </source>
</evidence>
<sequence>MKKIVCGTENVREFNRQMKALAPEFHDFAKQLHAAGLIRGLAGATLDFSIIDVEAIEDQLPLPHEGHFCEECVSWHRMYPASKSGHCFVTSGYPRTTKFNANACKQFEGAGC</sequence>
<keyword evidence="2" id="KW-1185">Reference proteome</keyword>
<dbReference type="OrthoDB" id="9256282at2"/>
<dbReference type="EMBL" id="PTIY01000003">
    <property type="protein sequence ID" value="PPK72658.1"/>
    <property type="molecule type" value="Genomic_DNA"/>
</dbReference>
<protein>
    <submittedName>
        <fullName evidence="1">Uncharacterized protein</fullName>
    </submittedName>
</protein>
<proteinExistence type="predicted"/>
<organism evidence="1 2">
    <name type="scientific">Methylobacter tundripaludum</name>
    <dbReference type="NCBI Taxonomy" id="173365"/>
    <lineage>
        <taxon>Bacteria</taxon>
        <taxon>Pseudomonadati</taxon>
        <taxon>Pseudomonadota</taxon>
        <taxon>Gammaproteobacteria</taxon>
        <taxon>Methylococcales</taxon>
        <taxon>Methylococcaceae</taxon>
        <taxon>Methylobacter</taxon>
    </lineage>
</organism>
<evidence type="ECO:0000313" key="2">
    <source>
        <dbReference type="Proteomes" id="UP000238071"/>
    </source>
</evidence>
<dbReference type="AlphaFoldDB" id="A0A2S6H596"/>
<dbReference type="RefSeq" id="WP_104422757.1">
    <property type="nucleotide sequence ID" value="NZ_PTIY01000003.1"/>
</dbReference>
<accession>A0A2S6H596</accession>
<name>A0A2S6H596_9GAMM</name>
<comment type="caution">
    <text evidence="1">The sequence shown here is derived from an EMBL/GenBank/DDBJ whole genome shotgun (WGS) entry which is preliminary data.</text>
</comment>
<reference evidence="1 2" key="1">
    <citation type="submission" date="2018-02" db="EMBL/GenBank/DDBJ databases">
        <title>Subsurface microbial communities from deep shales in Ohio and West Virginia, USA.</title>
        <authorList>
            <person name="Wrighton K."/>
        </authorList>
    </citation>
    <scope>NUCLEOTIDE SEQUENCE [LARGE SCALE GENOMIC DNA]</scope>
    <source>
        <strain evidence="1 2">OWC-G53F</strain>
    </source>
</reference>
<gene>
    <name evidence="1" type="ORF">B0F88_10391</name>
</gene>
<dbReference type="Proteomes" id="UP000238071">
    <property type="component" value="Unassembled WGS sequence"/>
</dbReference>